<proteinExistence type="predicted"/>
<protein>
    <submittedName>
        <fullName evidence="2">Uncharacterized protein</fullName>
    </submittedName>
</protein>
<gene>
    <name evidence="2" type="ORF">HC757_01030</name>
</gene>
<reference evidence="2" key="1">
    <citation type="submission" date="2020-04" db="EMBL/GenBank/DDBJ databases">
        <title>Description of Shewanella salipaludis sp. nov., isolated from a salt marsh.</title>
        <authorList>
            <person name="Park S."/>
            <person name="Yoon J.-H."/>
        </authorList>
    </citation>
    <scope>NUCLEOTIDE SEQUENCE</scope>
    <source>
        <strain evidence="2">SHSM-M6</strain>
    </source>
</reference>
<evidence type="ECO:0000313" key="2">
    <source>
        <dbReference type="EMBL" id="NMH63770.1"/>
    </source>
</evidence>
<dbReference type="EMBL" id="JAAXYH010000001">
    <property type="protein sequence ID" value="NMH63770.1"/>
    <property type="molecule type" value="Genomic_DNA"/>
</dbReference>
<keyword evidence="1" id="KW-1133">Transmembrane helix</keyword>
<dbReference type="RefSeq" id="WP_169562400.1">
    <property type="nucleotide sequence ID" value="NZ_JAAXYH010000001.1"/>
</dbReference>
<sequence length="1120" mass="120777">MTTKVLIAVDGGFRFADGATPAGILDFTVTILVDTLVAAGMDVTKANRSADDTATMGWDSFHFDALPAGHTLDEFDAIWMIGDEGISAEGLGGTTGALPDTELTAIANYMDNQGGVFATGDHYSLGAEMCGKIPRVRAMRCWYGSADSAASHLPPAFPRNFPPLTSNRADTTQPNPASDYSEFPAPFIWFENQSDTLPQPIVPIAPTHPILRYGDADVVVYPDHMHEGQTLGEVLGYDYSQNSPYGDTTKAEFREDNLSHRELPKVIATGQVLGNASRRASSPAGEFSFGGIGLPGADAIATPKTVNTLSVYDGRVAGVGRVVTGSTFHHYIDINLNGDSSVTTAQAMMRATATAQDGHGFNDNPAVLNTIKAVYVNITNWIARPRPVMQLILERSTFSQDEAPSGTEFAEAILVTIDGLKPSQFPGSPPVPGAIIGPVPWAPIVTVAGAPIVIEPTFVASDDPSQSDRVQRFTFKFRLRFSGNAFGFPEDVQNVVVDASLSPTMTSTSLTDSAFIQLVKSANPFMLDLADGNETNWLSSDVKVFHVVEGESAPGIGGASLPMGASRTDALNFIRSLANTITSAQFSTLSGSQATSALSPFPQTTMTGRRVYNFALARVRLNSSVADANDVRMFFRIFTTQTTAALTYRESSPGVPIEGYVQTAGVSPIALPGKVASGSEWISFPCFASGRDAMPSAQNDTANVKDILASESFKFFGALLDNNLDDPYPGLIPGAMIQPSLRSLLNGVHQCLVAQIEYASTPIPNGSTPWTSDKLSQRNIAFLPVANPGLDASRTASHTFEIEATPNPVSPSLWPDELMLDWSEPTPAGTMLRIYIPGWNARKVAELSEQLYARNEIEAIDEHTIEMSAGGIRYIPIPQSLHRQIGVISVEFPLGIKKGQRFDVSVRQISTRGRGPKPLQPKLQQISLAEAHRLIADLPDNMASSDDVTKPGIFNLGKNRVLMTDLSAFELANEHGVIIEYPDATADEKVRAASRTWRETIGAFQLGMPVSTKKDMLLDQMRILSVMQWRLALVQRKSPWRKVLQHYVELLAAKVQALGGNPFDVPATPDGVIPQLPWSGGEGAPCDNIPPEPNKPFARGLLFGFLIALVLLLILLLYRW</sequence>
<accession>A0A972JI36</accession>
<keyword evidence="1" id="KW-0812">Transmembrane</keyword>
<name>A0A972JI36_9GAMM</name>
<comment type="caution">
    <text evidence="2">The sequence shown here is derived from an EMBL/GenBank/DDBJ whole genome shotgun (WGS) entry which is preliminary data.</text>
</comment>
<keyword evidence="3" id="KW-1185">Reference proteome</keyword>
<dbReference type="AlphaFoldDB" id="A0A972JI36"/>
<keyword evidence="1" id="KW-0472">Membrane</keyword>
<dbReference type="Proteomes" id="UP000737113">
    <property type="component" value="Unassembled WGS sequence"/>
</dbReference>
<feature type="transmembrane region" description="Helical" evidence="1">
    <location>
        <begin position="1097"/>
        <end position="1118"/>
    </location>
</feature>
<organism evidence="2 3">
    <name type="scientific">Shewanella salipaludis</name>
    <dbReference type="NCBI Taxonomy" id="2723052"/>
    <lineage>
        <taxon>Bacteria</taxon>
        <taxon>Pseudomonadati</taxon>
        <taxon>Pseudomonadota</taxon>
        <taxon>Gammaproteobacteria</taxon>
        <taxon>Alteromonadales</taxon>
        <taxon>Shewanellaceae</taxon>
        <taxon>Shewanella</taxon>
    </lineage>
</organism>
<evidence type="ECO:0000313" key="3">
    <source>
        <dbReference type="Proteomes" id="UP000737113"/>
    </source>
</evidence>
<evidence type="ECO:0000256" key="1">
    <source>
        <dbReference type="SAM" id="Phobius"/>
    </source>
</evidence>